<dbReference type="PANTHER" id="PTHR46375">
    <property type="entry name" value="KELCH REPEAT AND BTB DOMAIN-CONTAINING PROTEIN 13-RELATED"/>
    <property type="match status" value="1"/>
</dbReference>
<organism evidence="2 3">
    <name type="scientific">Daphnia pulex</name>
    <name type="common">Water flea</name>
    <dbReference type="NCBI Taxonomy" id="6669"/>
    <lineage>
        <taxon>Eukaryota</taxon>
        <taxon>Metazoa</taxon>
        <taxon>Ecdysozoa</taxon>
        <taxon>Arthropoda</taxon>
        <taxon>Crustacea</taxon>
        <taxon>Branchiopoda</taxon>
        <taxon>Diplostraca</taxon>
        <taxon>Cladocera</taxon>
        <taxon>Anomopoda</taxon>
        <taxon>Daphniidae</taxon>
        <taxon>Daphnia</taxon>
    </lineage>
</organism>
<dbReference type="InterPro" id="IPR006652">
    <property type="entry name" value="Kelch_1"/>
</dbReference>
<gene>
    <name evidence="2" type="ORF">DAPPUDRAFT_243517</name>
</gene>
<dbReference type="Gene3D" id="2.120.10.80">
    <property type="entry name" value="Kelch-type beta propeller"/>
    <property type="match status" value="1"/>
</dbReference>
<dbReference type="Proteomes" id="UP000000305">
    <property type="component" value="Unassembled WGS sequence"/>
</dbReference>
<dbReference type="KEGG" id="dpx:DAPPUDRAFT_243517"/>
<dbReference type="InParanoid" id="E9GJ05"/>
<dbReference type="PANTHER" id="PTHR46375:SF3">
    <property type="entry name" value="KELCH REPEAT AND BTB DOMAIN-CONTAINING PROTEIN 13"/>
    <property type="match status" value="1"/>
</dbReference>
<dbReference type="Pfam" id="PF01344">
    <property type="entry name" value="Kelch_1"/>
    <property type="match status" value="1"/>
</dbReference>
<dbReference type="SUPFAM" id="SSF117281">
    <property type="entry name" value="Kelch motif"/>
    <property type="match status" value="1"/>
</dbReference>
<reference evidence="2 3" key="1">
    <citation type="journal article" date="2011" name="Science">
        <title>The ecoresponsive genome of Daphnia pulex.</title>
        <authorList>
            <person name="Colbourne J.K."/>
            <person name="Pfrender M.E."/>
            <person name="Gilbert D."/>
            <person name="Thomas W.K."/>
            <person name="Tucker A."/>
            <person name="Oakley T.H."/>
            <person name="Tokishita S."/>
            <person name="Aerts A."/>
            <person name="Arnold G.J."/>
            <person name="Basu M.K."/>
            <person name="Bauer D.J."/>
            <person name="Caceres C.E."/>
            <person name="Carmel L."/>
            <person name="Casola C."/>
            <person name="Choi J.H."/>
            <person name="Detter J.C."/>
            <person name="Dong Q."/>
            <person name="Dusheyko S."/>
            <person name="Eads B.D."/>
            <person name="Frohlich T."/>
            <person name="Geiler-Samerotte K.A."/>
            <person name="Gerlach D."/>
            <person name="Hatcher P."/>
            <person name="Jogdeo S."/>
            <person name="Krijgsveld J."/>
            <person name="Kriventseva E.V."/>
            <person name="Kultz D."/>
            <person name="Laforsch C."/>
            <person name="Lindquist E."/>
            <person name="Lopez J."/>
            <person name="Manak J.R."/>
            <person name="Muller J."/>
            <person name="Pangilinan J."/>
            <person name="Patwardhan R.P."/>
            <person name="Pitluck S."/>
            <person name="Pritham E.J."/>
            <person name="Rechtsteiner A."/>
            <person name="Rho M."/>
            <person name="Rogozin I.B."/>
            <person name="Sakarya O."/>
            <person name="Salamov A."/>
            <person name="Schaack S."/>
            <person name="Shapiro H."/>
            <person name="Shiga Y."/>
            <person name="Skalitzky C."/>
            <person name="Smith Z."/>
            <person name="Souvorov A."/>
            <person name="Sung W."/>
            <person name="Tang Z."/>
            <person name="Tsuchiya D."/>
            <person name="Tu H."/>
            <person name="Vos H."/>
            <person name="Wang M."/>
            <person name="Wolf Y.I."/>
            <person name="Yamagata H."/>
            <person name="Yamada T."/>
            <person name="Ye Y."/>
            <person name="Shaw J.R."/>
            <person name="Andrews J."/>
            <person name="Crease T.J."/>
            <person name="Tang H."/>
            <person name="Lucas S.M."/>
            <person name="Robertson H.M."/>
            <person name="Bork P."/>
            <person name="Koonin E.V."/>
            <person name="Zdobnov E.M."/>
            <person name="Grigoriev I.V."/>
            <person name="Lynch M."/>
            <person name="Boore J.L."/>
        </authorList>
    </citation>
    <scope>NUCLEOTIDE SEQUENCE [LARGE SCALE GENOMIC DNA]</scope>
</reference>
<dbReference type="eggNOG" id="KOG4441">
    <property type="taxonomic scope" value="Eukaryota"/>
</dbReference>
<dbReference type="STRING" id="6669.E9GJ05"/>
<dbReference type="InterPro" id="IPR015915">
    <property type="entry name" value="Kelch-typ_b-propeller"/>
</dbReference>
<sequence length="76" mass="8271">MLYAVGGQENSSDTLGHSGYLNAYDPVTSAWFSFADLQQTRHRAGLAVLAGYLYSVGGASPNTDLDIVERYNPERD</sequence>
<dbReference type="PhylomeDB" id="E9GJ05"/>
<evidence type="ECO:0000256" key="1">
    <source>
        <dbReference type="ARBA" id="ARBA00022441"/>
    </source>
</evidence>
<proteinExistence type="predicted"/>
<name>E9GJ05_DAPPU</name>
<keyword evidence="3" id="KW-1185">Reference proteome</keyword>
<protein>
    <submittedName>
        <fullName evidence="2">Uncharacterized protein</fullName>
    </submittedName>
</protein>
<accession>E9GJ05</accession>
<dbReference type="HOGENOM" id="CLU_2656969_0_0_1"/>
<dbReference type="EMBL" id="GL732547">
    <property type="protein sequence ID" value="EFX80359.1"/>
    <property type="molecule type" value="Genomic_DNA"/>
</dbReference>
<keyword evidence="1" id="KW-0880">Kelch repeat</keyword>
<dbReference type="OrthoDB" id="45365at2759"/>
<evidence type="ECO:0000313" key="2">
    <source>
        <dbReference type="EMBL" id="EFX80359.1"/>
    </source>
</evidence>
<dbReference type="AlphaFoldDB" id="E9GJ05"/>
<evidence type="ECO:0000313" key="3">
    <source>
        <dbReference type="Proteomes" id="UP000000305"/>
    </source>
</evidence>
<dbReference type="InterPro" id="IPR052392">
    <property type="entry name" value="Kelch-BTB_domain-containing"/>
</dbReference>